<sequence length="726" mass="81496">MLFSALTGGLECSAERIHISTPSTSMVLDGSKGSPLYIMYYGAALSDNEMNSFGDSGMWAQNAYPVYGLHPYNESALAMTHADGNMTLDMEVADIERTSTDGADITTVTLQDKVYPVTVKLNYKTYPGEDVIETWSEITNKEKGNVTLTQFASGHLPIRVGDVWLSSLYGSWGNEGRIETEPLTHGMKVIQNKDGVRNSHSAHSEVMISLDGKPQENTGRVIGAALAYSGNYKLRFDTNSGDHHLFFAGINEENSAYHLKKGETFTTPHLALTFSKEGLSGASRNFHKWGRNHMIAHGNTPRKVLLNSWEGVYFNINEAGMSQMMNDIASMGGELFVMDDGWFGDKYPRKGGDTALGDWIVDTEKLPHGIQGLIDTAEKNGIKFGIWIEPEMVNSKSRLYEKHPEYIIKAANREPVMGRGGTQMVLDLANPKVQDIVFEVVDTLLTNYPGLDYIKWDANAPVMNHGSQYQTSDNQSHLYIDYHKGLAKVLDRIRAKYPDITIQACGAGGGRANYGFLPWFDEFWTSDDTDALQRVYLQWGHSYFFPPLAMASHISASPNHQTRRSIPIKYRIDVAMSGRLGMEIQPKDMSEEDKDICRKAISEYKQIRPVVQFGDIYRLLSPYDGKGAASMMMVSPEKDEAVFYWWKTEAFVNQQLPKIRLAGLDPDKTYVVTELNRIDKSPMRCEGKEFTGRFLMDNGLEMPSSHDIDYHKRTEYASRVLHLKAK</sequence>
<keyword evidence="2" id="KW-1185">Reference proteome</keyword>
<comment type="caution">
    <text evidence="1">The sequence shown here is derived from an EMBL/GenBank/DDBJ whole genome shotgun (WGS) entry which is preliminary data.</text>
</comment>
<protein>
    <submittedName>
        <fullName evidence="1">Alpha-galactosidase</fullName>
    </submittedName>
</protein>
<organism evidence="1 2">
    <name type="scientific">Lepagella muris</name>
    <dbReference type="NCBI Taxonomy" id="3032870"/>
    <lineage>
        <taxon>Bacteria</taxon>
        <taxon>Pseudomonadati</taxon>
        <taxon>Bacteroidota</taxon>
        <taxon>Bacteroidia</taxon>
        <taxon>Bacteroidales</taxon>
        <taxon>Muribaculaceae</taxon>
        <taxon>Lepagella</taxon>
    </lineage>
</organism>
<dbReference type="EMBL" id="SRYB01000004">
    <property type="protein sequence ID" value="TGY80093.1"/>
    <property type="molecule type" value="Genomic_DNA"/>
</dbReference>
<evidence type="ECO:0000313" key="2">
    <source>
        <dbReference type="Proteomes" id="UP000306319"/>
    </source>
</evidence>
<dbReference type="Proteomes" id="UP000306319">
    <property type="component" value="Unassembled WGS sequence"/>
</dbReference>
<accession>A0AC61RH63</accession>
<evidence type="ECO:0000313" key="1">
    <source>
        <dbReference type="EMBL" id="TGY80093.1"/>
    </source>
</evidence>
<reference evidence="1" key="1">
    <citation type="submission" date="2019-04" db="EMBL/GenBank/DDBJ databases">
        <title>Microbes associate with the intestines of laboratory mice.</title>
        <authorList>
            <person name="Navarre W."/>
            <person name="Wong E."/>
            <person name="Huang K."/>
            <person name="Tropini C."/>
            <person name="Ng K."/>
            <person name="Yu B."/>
        </authorList>
    </citation>
    <scope>NUCLEOTIDE SEQUENCE</scope>
    <source>
        <strain evidence="1">NM04_E33</strain>
    </source>
</reference>
<gene>
    <name evidence="1" type="ORF">E5331_03945</name>
</gene>
<proteinExistence type="predicted"/>
<name>A0AC61RH63_9BACT</name>